<dbReference type="OrthoDB" id="2689033at2759"/>
<evidence type="ECO:0000313" key="2">
    <source>
        <dbReference type="Proteomes" id="UP000017559"/>
    </source>
</evidence>
<dbReference type="HOGENOM" id="CLU_066041_1_0_1"/>
<dbReference type="EMBL" id="AWSO01001847">
    <property type="protein sequence ID" value="ESK82624.1"/>
    <property type="molecule type" value="Genomic_DNA"/>
</dbReference>
<sequence>MLEDKRLHISCHLPGEAEDEGLREDREDLTEDEYQAEINCEGVSDTTFWQGSDRIPSKDFDMYSYSSKPMFLTHLLFTLLHLHFSEAQKKAVLSWAKELGAPYVPSLKSITFCGKKIEELIGDPTNKMVASSGNIFYINDVRKAIAKDFANLLLRNAMSDYPHDDVKVSQANQGSKMVNLPHDMLMLTAWIDNKTFFVGELLCTKSGGFFIPDHFFTRNINSEKILFALGRDVARTEDGYKVSREMCLLETALFLQDYKDLLKHSKLECRFS</sequence>
<dbReference type="Proteomes" id="UP000017559">
    <property type="component" value="Unassembled WGS sequence"/>
</dbReference>
<keyword evidence="2" id="KW-1185">Reference proteome</keyword>
<reference evidence="1 2" key="1">
    <citation type="journal article" date="2014" name="BMC Genomics">
        <title>Genome and secretome analysis of the hemibiotrophic fungal pathogen, Moniliophthora roreri, which causes frosty pod rot disease of cacao: mechanisms of the biotrophic and necrotrophic phases.</title>
        <authorList>
            <person name="Meinhardt L.W."/>
            <person name="Costa G.G.L."/>
            <person name="Thomazella D.P.T."/>
            <person name="Teixeira P.J.P.L."/>
            <person name="Carazzolle M.F."/>
            <person name="Schuster S.C."/>
            <person name="Carlson J.E."/>
            <person name="Guiltinan M.J."/>
            <person name="Mieczkowski P."/>
            <person name="Farmer A."/>
            <person name="Ramaraj T."/>
            <person name="Crozier J."/>
            <person name="Davis R.E."/>
            <person name="Shao J."/>
            <person name="Melnick R.L."/>
            <person name="Pereira G.A.G."/>
            <person name="Bailey B.A."/>
        </authorList>
    </citation>
    <scope>NUCLEOTIDE SEQUENCE [LARGE SCALE GENOMIC DNA]</scope>
    <source>
        <strain evidence="1 2">MCA 2997</strain>
    </source>
</reference>
<comment type="caution">
    <text evidence="1">The sequence shown here is derived from an EMBL/GenBank/DDBJ whole genome shotgun (WGS) entry which is preliminary data.</text>
</comment>
<proteinExistence type="predicted"/>
<evidence type="ECO:0000313" key="1">
    <source>
        <dbReference type="EMBL" id="ESK82624.1"/>
    </source>
</evidence>
<accession>V2XTA1</accession>
<name>V2XTA1_MONRO</name>
<feature type="non-terminal residue" evidence="1">
    <location>
        <position position="272"/>
    </location>
</feature>
<dbReference type="AlphaFoldDB" id="V2XTA1"/>
<organism evidence="1 2">
    <name type="scientific">Moniliophthora roreri (strain MCA 2997)</name>
    <name type="common">Cocoa frosty pod rot fungus</name>
    <name type="synonym">Crinipellis roreri</name>
    <dbReference type="NCBI Taxonomy" id="1381753"/>
    <lineage>
        <taxon>Eukaryota</taxon>
        <taxon>Fungi</taxon>
        <taxon>Dikarya</taxon>
        <taxon>Basidiomycota</taxon>
        <taxon>Agaricomycotina</taxon>
        <taxon>Agaricomycetes</taxon>
        <taxon>Agaricomycetidae</taxon>
        <taxon>Agaricales</taxon>
        <taxon>Marasmiineae</taxon>
        <taxon>Marasmiaceae</taxon>
        <taxon>Moniliophthora</taxon>
    </lineage>
</organism>
<dbReference type="STRING" id="1381753.V2XTA1"/>
<protein>
    <submittedName>
        <fullName evidence="1">Uncharacterized protein</fullName>
    </submittedName>
</protein>
<gene>
    <name evidence="1" type="ORF">Moror_11227</name>
</gene>
<dbReference type="KEGG" id="mrr:Moror_11227"/>